<comment type="caution">
    <text evidence="2">The sequence shown here is derived from an EMBL/GenBank/DDBJ whole genome shotgun (WGS) entry which is preliminary data.</text>
</comment>
<evidence type="ECO:0000313" key="2">
    <source>
        <dbReference type="EMBL" id="KAK2094306.1"/>
    </source>
</evidence>
<evidence type="ECO:0000313" key="3">
    <source>
        <dbReference type="Proteomes" id="UP001266305"/>
    </source>
</evidence>
<accession>A0ABQ9UBE6</accession>
<feature type="compositionally biased region" description="Low complexity" evidence="1">
    <location>
        <begin position="87"/>
        <end position="97"/>
    </location>
</feature>
<gene>
    <name evidence="2" type="ORF">P7K49_028044</name>
</gene>
<proteinExistence type="predicted"/>
<reference evidence="2 3" key="1">
    <citation type="submission" date="2023-05" db="EMBL/GenBank/DDBJ databases">
        <title>B98-5 Cell Line De Novo Hybrid Assembly: An Optical Mapping Approach.</title>
        <authorList>
            <person name="Kananen K."/>
            <person name="Auerbach J.A."/>
            <person name="Kautto E."/>
            <person name="Blachly J.S."/>
        </authorList>
    </citation>
    <scope>NUCLEOTIDE SEQUENCE [LARGE SCALE GENOMIC DNA]</scope>
    <source>
        <strain evidence="2">B95-8</strain>
        <tissue evidence="2">Cell line</tissue>
    </source>
</reference>
<organism evidence="2 3">
    <name type="scientific">Saguinus oedipus</name>
    <name type="common">Cotton-top tamarin</name>
    <name type="synonym">Oedipomidas oedipus</name>
    <dbReference type="NCBI Taxonomy" id="9490"/>
    <lineage>
        <taxon>Eukaryota</taxon>
        <taxon>Metazoa</taxon>
        <taxon>Chordata</taxon>
        <taxon>Craniata</taxon>
        <taxon>Vertebrata</taxon>
        <taxon>Euteleostomi</taxon>
        <taxon>Mammalia</taxon>
        <taxon>Eutheria</taxon>
        <taxon>Euarchontoglires</taxon>
        <taxon>Primates</taxon>
        <taxon>Haplorrhini</taxon>
        <taxon>Platyrrhini</taxon>
        <taxon>Cebidae</taxon>
        <taxon>Callitrichinae</taxon>
        <taxon>Saguinus</taxon>
    </lineage>
</organism>
<dbReference type="Proteomes" id="UP001266305">
    <property type="component" value="Unassembled WGS sequence"/>
</dbReference>
<evidence type="ECO:0000256" key="1">
    <source>
        <dbReference type="SAM" id="MobiDB-lite"/>
    </source>
</evidence>
<name>A0ABQ9UBE6_SAGOE</name>
<protein>
    <submittedName>
        <fullName evidence="2">Uncharacterized protein</fullName>
    </submittedName>
</protein>
<sequence length="245" mass="25402">MAHGGWPGAPGSVSSWRRHLRLSRLTSGSSAFPRPACVHPSSAAALLPPHGGTGQTGFSAPGGALLSLQQPRPRSLGRAEAGGGPGLLPSLFPSPGRRGAGRQDPGRAQIQPLPHALRASWSQVGTPGSLPSPACDPLASPSLRPCCCGRSRLPRGSTRHPASPAQRHFPAALAGLAVALGRGLRQPAKLAGPRCARDLSSLGKRSCVLLMPSHVWGPVTECASRFAALRVKKETAPQDFEKRVL</sequence>
<dbReference type="EMBL" id="JASSZA010000014">
    <property type="protein sequence ID" value="KAK2094306.1"/>
    <property type="molecule type" value="Genomic_DNA"/>
</dbReference>
<keyword evidence="3" id="KW-1185">Reference proteome</keyword>
<feature type="region of interest" description="Disordered" evidence="1">
    <location>
        <begin position="43"/>
        <end position="108"/>
    </location>
</feature>